<dbReference type="OMA" id="RANTEDQ"/>
<dbReference type="Pfam" id="PF13962">
    <property type="entry name" value="PGG"/>
    <property type="match status" value="1"/>
</dbReference>
<dbReference type="PANTHER" id="PTHR24186">
    <property type="entry name" value="PROTEIN PHOSPHATASE 1 REGULATORY SUBUNIT"/>
    <property type="match status" value="1"/>
</dbReference>
<keyword evidence="3" id="KW-0677">Repeat</keyword>
<evidence type="ECO:0000256" key="5">
    <source>
        <dbReference type="ARBA" id="ARBA00023043"/>
    </source>
</evidence>
<keyword evidence="12" id="KW-1185">Reference proteome</keyword>
<evidence type="ECO:0000259" key="10">
    <source>
        <dbReference type="Pfam" id="PF13962"/>
    </source>
</evidence>
<comment type="subcellular location">
    <subcellularLocation>
        <location evidence="1">Membrane</location>
        <topology evidence="1">Multi-pass membrane protein</topology>
    </subcellularLocation>
</comment>
<keyword evidence="4 9" id="KW-1133">Transmembrane helix</keyword>
<dbReference type="InterPro" id="IPR036770">
    <property type="entry name" value="Ankyrin_rpt-contain_sf"/>
</dbReference>
<proteinExistence type="predicted"/>
<keyword evidence="5 7" id="KW-0040">ANK repeat</keyword>
<feature type="compositionally biased region" description="Basic and acidic residues" evidence="8">
    <location>
        <begin position="252"/>
        <end position="267"/>
    </location>
</feature>
<dbReference type="SUPFAM" id="SSF48403">
    <property type="entry name" value="Ankyrin repeat"/>
    <property type="match status" value="1"/>
</dbReference>
<dbReference type="InterPro" id="IPR002110">
    <property type="entry name" value="Ankyrin_rpt"/>
</dbReference>
<dbReference type="Gene3D" id="1.25.40.20">
    <property type="entry name" value="Ankyrin repeat-containing domain"/>
    <property type="match status" value="2"/>
</dbReference>
<gene>
    <name evidence="11" type="ORF">AMTR_s00056p00024240</name>
</gene>
<dbReference type="Pfam" id="PF12796">
    <property type="entry name" value="Ank_2"/>
    <property type="match status" value="1"/>
</dbReference>
<dbReference type="AlphaFoldDB" id="U5CY33"/>
<evidence type="ECO:0000256" key="4">
    <source>
        <dbReference type="ARBA" id="ARBA00022989"/>
    </source>
</evidence>
<dbReference type="InterPro" id="IPR026961">
    <property type="entry name" value="PGG_dom"/>
</dbReference>
<keyword evidence="6 9" id="KW-0472">Membrane</keyword>
<dbReference type="eggNOG" id="KOG0504">
    <property type="taxonomic scope" value="Eukaryota"/>
</dbReference>
<dbReference type="EMBL" id="KI392510">
    <property type="protein sequence ID" value="ERN15059.1"/>
    <property type="molecule type" value="Genomic_DNA"/>
</dbReference>
<dbReference type="Gramene" id="ERN15059">
    <property type="protein sequence ID" value="ERN15059"/>
    <property type="gene ID" value="AMTR_s00056p00024240"/>
</dbReference>
<feature type="domain" description="PGG" evidence="10">
    <location>
        <begin position="299"/>
        <end position="408"/>
    </location>
</feature>
<sequence length="480" mass="52203">MDLRLYEVCETGNFTAFQGLIEEDKFILREVMPLSGDTCLHVTARFGHATIAGEILNLRPDMAHAVNHEGLTPMHLAAANGCREVYELLLRTNPGKLCFLRDRDGRTPVHYVAMNGDYSMFSSAMVLCPQSTTSLTDKGETVLLLCAKYNKFEFLNVLISFPQDKESVIDLIHVPDNHGNTLIHLAKVAGQHAVSGPFWLGAEPVQGLFAQVWVGPKPALCGQGEARARTQTQTQPAAGPKVELVTYMESRANTEDQTRPPNDRSVEDLQSQSQRNQNQPENRDKAEKDGHFQEQWLEGIKSSRGTTSVVAALIATASFAAGISPPGGVNSDGAAAGTATRAHTAAFKVFAVVNGLALLLSLTILILDIVVIPYRPGPLTKLAVMTRRILWAAVAMLLVAFMAAAWIVMPHVGAHGWVAWCLMSLGLLVFFLLVFCLIAMTRFLSDTTIPSCSSDTSEPSGFAVVAELNRRKEYSATQLA</sequence>
<feature type="compositionally biased region" description="Polar residues" evidence="8">
    <location>
        <begin position="268"/>
        <end position="280"/>
    </location>
</feature>
<evidence type="ECO:0000256" key="6">
    <source>
        <dbReference type="ARBA" id="ARBA00023136"/>
    </source>
</evidence>
<dbReference type="PROSITE" id="PS50088">
    <property type="entry name" value="ANK_REPEAT"/>
    <property type="match status" value="1"/>
</dbReference>
<evidence type="ECO:0000256" key="1">
    <source>
        <dbReference type="ARBA" id="ARBA00004141"/>
    </source>
</evidence>
<evidence type="ECO:0000256" key="3">
    <source>
        <dbReference type="ARBA" id="ARBA00022737"/>
    </source>
</evidence>
<protein>
    <recommendedName>
        <fullName evidence="10">PGG domain-containing protein</fullName>
    </recommendedName>
</protein>
<organism evidence="11 12">
    <name type="scientific">Amborella trichopoda</name>
    <dbReference type="NCBI Taxonomy" id="13333"/>
    <lineage>
        <taxon>Eukaryota</taxon>
        <taxon>Viridiplantae</taxon>
        <taxon>Streptophyta</taxon>
        <taxon>Embryophyta</taxon>
        <taxon>Tracheophyta</taxon>
        <taxon>Spermatophyta</taxon>
        <taxon>Magnoliopsida</taxon>
        <taxon>Amborellales</taxon>
        <taxon>Amborellaceae</taxon>
        <taxon>Amborella</taxon>
    </lineage>
</organism>
<dbReference type="SMART" id="SM00248">
    <property type="entry name" value="ANK"/>
    <property type="match status" value="4"/>
</dbReference>
<feature type="region of interest" description="Disordered" evidence="8">
    <location>
        <begin position="252"/>
        <end position="289"/>
    </location>
</feature>
<feature type="transmembrane region" description="Helical" evidence="9">
    <location>
        <begin position="417"/>
        <end position="440"/>
    </location>
</feature>
<dbReference type="PROSITE" id="PS50297">
    <property type="entry name" value="ANK_REP_REGION"/>
    <property type="match status" value="1"/>
</dbReference>
<dbReference type="PANTHER" id="PTHR24186:SF38">
    <property type="entry name" value="ANKYRIN REPEAT FAMILY PROTEIN"/>
    <property type="match status" value="1"/>
</dbReference>
<evidence type="ECO:0000313" key="11">
    <source>
        <dbReference type="EMBL" id="ERN15059.1"/>
    </source>
</evidence>
<evidence type="ECO:0000313" key="12">
    <source>
        <dbReference type="Proteomes" id="UP000017836"/>
    </source>
</evidence>
<keyword evidence="2 9" id="KW-0812">Transmembrane</keyword>
<feature type="transmembrane region" description="Helical" evidence="9">
    <location>
        <begin position="390"/>
        <end position="411"/>
    </location>
</feature>
<evidence type="ECO:0000256" key="9">
    <source>
        <dbReference type="SAM" id="Phobius"/>
    </source>
</evidence>
<dbReference type="STRING" id="13333.U5CY33"/>
<dbReference type="Proteomes" id="UP000017836">
    <property type="component" value="Unassembled WGS sequence"/>
</dbReference>
<evidence type="ECO:0000256" key="2">
    <source>
        <dbReference type="ARBA" id="ARBA00022692"/>
    </source>
</evidence>
<accession>U5CY33</accession>
<feature type="repeat" description="ANK" evidence="7">
    <location>
        <begin position="69"/>
        <end position="91"/>
    </location>
</feature>
<evidence type="ECO:0000256" key="7">
    <source>
        <dbReference type="PROSITE-ProRule" id="PRU00023"/>
    </source>
</evidence>
<feature type="transmembrane region" description="Helical" evidence="9">
    <location>
        <begin position="349"/>
        <end position="370"/>
    </location>
</feature>
<reference evidence="12" key="1">
    <citation type="journal article" date="2013" name="Science">
        <title>The Amborella genome and the evolution of flowering plants.</title>
        <authorList>
            <consortium name="Amborella Genome Project"/>
        </authorList>
    </citation>
    <scope>NUCLEOTIDE SEQUENCE [LARGE SCALE GENOMIC DNA]</scope>
</reference>
<dbReference type="HOGENOM" id="CLU_678534_0_0_1"/>
<evidence type="ECO:0000256" key="8">
    <source>
        <dbReference type="SAM" id="MobiDB-lite"/>
    </source>
</evidence>
<dbReference type="GO" id="GO:0016020">
    <property type="term" value="C:membrane"/>
    <property type="evidence" value="ECO:0007669"/>
    <property type="project" value="UniProtKB-SubCell"/>
</dbReference>
<name>U5CY33_AMBTC</name>